<name>A0A0P0GPD6_9BACE</name>
<protein>
    <submittedName>
        <fullName evidence="5">AAA family ATPase</fullName>
    </submittedName>
    <submittedName>
        <fullName evidence="4">ATP-binding protein</fullName>
    </submittedName>
</protein>
<dbReference type="KEGG" id="bcel:BcellWH2_04847"/>
<gene>
    <name evidence="3" type="ORF">BcellWH2_04847</name>
    <name evidence="4" type="ORF">F2Y86_04750</name>
    <name evidence="5" type="ORF">RO785_16615</name>
</gene>
<dbReference type="EMBL" id="CP012801">
    <property type="protein sequence ID" value="ALJ62056.1"/>
    <property type="molecule type" value="Genomic_DNA"/>
</dbReference>
<feature type="domain" description="DUF4143" evidence="2">
    <location>
        <begin position="222"/>
        <end position="382"/>
    </location>
</feature>
<evidence type="ECO:0000313" key="7">
    <source>
        <dbReference type="Proteomes" id="UP000325055"/>
    </source>
</evidence>
<dbReference type="Proteomes" id="UP000325055">
    <property type="component" value="Unassembled WGS sequence"/>
</dbReference>
<dbReference type="InterPro" id="IPR025420">
    <property type="entry name" value="DUF4143"/>
</dbReference>
<dbReference type="GO" id="GO:0005524">
    <property type="term" value="F:ATP binding"/>
    <property type="evidence" value="ECO:0007669"/>
    <property type="project" value="UniProtKB-KW"/>
</dbReference>
<keyword evidence="4" id="KW-0067">ATP-binding</keyword>
<dbReference type="RefSeq" id="WP_029327965.1">
    <property type="nucleotide sequence ID" value="NZ_CAXUGF010000009.1"/>
</dbReference>
<evidence type="ECO:0000259" key="2">
    <source>
        <dbReference type="Pfam" id="PF13635"/>
    </source>
</evidence>
<dbReference type="Proteomes" id="UP001266995">
    <property type="component" value="Unassembled WGS sequence"/>
</dbReference>
<dbReference type="InterPro" id="IPR027417">
    <property type="entry name" value="P-loop_NTPase"/>
</dbReference>
<dbReference type="InterPro" id="IPR011335">
    <property type="entry name" value="Restrct_endonuc-II-like"/>
</dbReference>
<dbReference type="Proteomes" id="UP000061809">
    <property type="component" value="Chromosome"/>
</dbReference>
<dbReference type="InterPro" id="IPR041682">
    <property type="entry name" value="AAA_14"/>
</dbReference>
<keyword evidence="4" id="KW-0547">Nucleotide-binding</keyword>
<dbReference type="AlphaFoldDB" id="A0A0P0GPD6"/>
<evidence type="ECO:0000259" key="1">
    <source>
        <dbReference type="Pfam" id="PF13173"/>
    </source>
</evidence>
<accession>A0A0P0GPD6</accession>
<dbReference type="EMBL" id="VVYW01000003">
    <property type="protein sequence ID" value="KAA5410545.1"/>
    <property type="molecule type" value="Genomic_DNA"/>
</dbReference>
<dbReference type="PANTHER" id="PTHR33295:SF7">
    <property type="entry name" value="ATPASE"/>
    <property type="match status" value="1"/>
</dbReference>
<evidence type="ECO:0000313" key="4">
    <source>
        <dbReference type="EMBL" id="KAA5410545.1"/>
    </source>
</evidence>
<dbReference type="SUPFAM" id="SSF52540">
    <property type="entry name" value="P-loop containing nucleoside triphosphate hydrolases"/>
    <property type="match status" value="1"/>
</dbReference>
<dbReference type="EMBL" id="JAVSNH010000001">
    <property type="protein sequence ID" value="MDT4512595.1"/>
    <property type="molecule type" value="Genomic_DNA"/>
</dbReference>
<reference evidence="3 6" key="1">
    <citation type="journal article" date="2015" name="Science">
        <title>Genetic determinants of in vivo fitness and diet responsiveness in multiple human gut Bacteroides.</title>
        <authorList>
            <person name="Wu M."/>
            <person name="McNulty N.P."/>
            <person name="Rodionov D.A."/>
            <person name="Khoroshkin M.S."/>
            <person name="Griffin N.W."/>
            <person name="Cheng J."/>
            <person name="Latreille P."/>
            <person name="Kerstetter R.A."/>
            <person name="Terrapon N."/>
            <person name="Henrissat B."/>
            <person name="Osterman A.L."/>
            <person name="Gordon J.I."/>
        </authorList>
    </citation>
    <scope>NUCLEOTIDE SEQUENCE [LARGE SCALE GENOMIC DNA]</scope>
    <source>
        <strain evidence="3 6">WH2</strain>
    </source>
</reference>
<reference evidence="5" key="3">
    <citation type="submission" date="2023-08" db="EMBL/GenBank/DDBJ databases">
        <title>Reintroducing virulent viruses to syntetic microbiomes.</title>
        <authorList>
            <person name="Wilde J."/>
            <person name="Boyes R."/>
            <person name="Robinson A.V."/>
            <person name="Daisley B.A."/>
            <person name="Allen-Vercoe E."/>
        </authorList>
    </citation>
    <scope>NUCLEOTIDE SEQUENCE</scope>
    <source>
        <strain evidence="5">225I_12FAA</strain>
    </source>
</reference>
<sequence length="448" mass="51507">MLKRKIDHYIKRYYETTRNALLITGARQIGKTYSIRQFGKSFKSFVEINFIDNPEAVDVFKGAKGSADILFRLSAMTTIPLIKGETLIFFDEVQKCPEMVTAIKFLVDEGSYRYILSGSLLGVELKDLRSEPVGYMGIKDMYPLDFEEFISCVGINDKIIDSLRNAWESRVAVDEFVHSKIMELFRLYLVVGGMPAAVSKYIESNNLQAVMAVQQDIIRLYKRDIAQYDPDNKLYIEEIFNLIPPELNAKNKRFILKKLNENAKFERYQNSFLWLKNAGVALSVYNVEEPKIPLLLARSRNLFKLFQNDIGLLAAQYAEGIQLRIIRGEKNINFGSVYENAVAQELVAHGIDPYYYNNKKRGELDFVIELDGKVLPIEVKSGKDYEVHRALSNIMDCKEYDLSEAVVFCNDNLRVEGKLVYAPVYMVMFLEKNNVAPTYYKVDLSMLQ</sequence>
<reference evidence="4 7" key="2">
    <citation type="journal article" date="2019" name="Nat. Med.">
        <title>A library of human gut bacterial isolates paired with longitudinal multiomics data enables mechanistic microbiome research.</title>
        <authorList>
            <person name="Poyet M."/>
            <person name="Groussin M."/>
            <person name="Gibbons S.M."/>
            <person name="Avila-Pacheco J."/>
            <person name="Jiang X."/>
            <person name="Kearney S.M."/>
            <person name="Perrotta A.R."/>
            <person name="Berdy B."/>
            <person name="Zhao S."/>
            <person name="Lieberman T.D."/>
            <person name="Swanson P.K."/>
            <person name="Smith M."/>
            <person name="Roesemann S."/>
            <person name="Alexander J.E."/>
            <person name="Rich S.A."/>
            <person name="Livny J."/>
            <person name="Vlamakis H."/>
            <person name="Clish C."/>
            <person name="Bullock K."/>
            <person name="Deik A."/>
            <person name="Scott J."/>
            <person name="Pierce K.A."/>
            <person name="Xavier R.J."/>
            <person name="Alm E.J."/>
        </authorList>
    </citation>
    <scope>NUCLEOTIDE SEQUENCE [LARGE SCALE GENOMIC DNA]</scope>
    <source>
        <strain evidence="4 7">BIOML-A7</strain>
    </source>
</reference>
<organism evidence="3 6">
    <name type="scientific">Bacteroides cellulosilyticus</name>
    <dbReference type="NCBI Taxonomy" id="246787"/>
    <lineage>
        <taxon>Bacteria</taxon>
        <taxon>Pseudomonadati</taxon>
        <taxon>Bacteroidota</taxon>
        <taxon>Bacteroidia</taxon>
        <taxon>Bacteroidales</taxon>
        <taxon>Bacteroidaceae</taxon>
        <taxon>Bacteroides</taxon>
    </lineage>
</organism>
<dbReference type="PANTHER" id="PTHR33295">
    <property type="entry name" value="ATPASE"/>
    <property type="match status" value="1"/>
</dbReference>
<evidence type="ECO:0000313" key="5">
    <source>
        <dbReference type="EMBL" id="MDT4512595.1"/>
    </source>
</evidence>
<dbReference type="Pfam" id="PF13635">
    <property type="entry name" value="DUF4143"/>
    <property type="match status" value="1"/>
</dbReference>
<dbReference type="PATRIC" id="fig|246787.4.peg.5004"/>
<evidence type="ECO:0000313" key="6">
    <source>
        <dbReference type="Proteomes" id="UP000061809"/>
    </source>
</evidence>
<dbReference type="SUPFAM" id="SSF52980">
    <property type="entry name" value="Restriction endonuclease-like"/>
    <property type="match status" value="1"/>
</dbReference>
<evidence type="ECO:0000313" key="3">
    <source>
        <dbReference type="EMBL" id="ALJ62056.1"/>
    </source>
</evidence>
<feature type="domain" description="AAA" evidence="1">
    <location>
        <begin position="18"/>
        <end position="149"/>
    </location>
</feature>
<proteinExistence type="predicted"/>
<dbReference type="Pfam" id="PF13173">
    <property type="entry name" value="AAA_14"/>
    <property type="match status" value="1"/>
</dbReference>